<feature type="chain" id="PRO_5046264995" evidence="1">
    <location>
        <begin position="23"/>
        <end position="141"/>
    </location>
</feature>
<proteinExistence type="predicted"/>
<evidence type="ECO:0000313" key="3">
    <source>
        <dbReference type="Proteomes" id="UP000651271"/>
    </source>
</evidence>
<feature type="signal peptide" evidence="1">
    <location>
        <begin position="1"/>
        <end position="22"/>
    </location>
</feature>
<gene>
    <name evidence="2" type="ORF">H8B04_06725</name>
</gene>
<protein>
    <submittedName>
        <fullName evidence="2">Nuclear transport factor 2 family protein</fullName>
    </submittedName>
</protein>
<dbReference type="InterPro" id="IPR032710">
    <property type="entry name" value="NTF2-like_dom_sf"/>
</dbReference>
<keyword evidence="3" id="KW-1185">Reference proteome</keyword>
<sequence length="141" mass="15855">MKRNLTTIATVVMMVLSLSSFANEKVSPMKDYATRNIVSNYIDASLLGKQSFVKEMLTDNFEFVNAATNSKATKKEYGKFLENTNNLTYSCTSSYEILDQSGDIAVAKVTMKFENFTRVDIVNMSNTADGWKINRVISNFL</sequence>
<organism evidence="2 3">
    <name type="scientific">Sphingobacterium litopenaei</name>
    <dbReference type="NCBI Taxonomy" id="2763500"/>
    <lineage>
        <taxon>Bacteria</taxon>
        <taxon>Pseudomonadati</taxon>
        <taxon>Bacteroidota</taxon>
        <taxon>Sphingobacteriia</taxon>
        <taxon>Sphingobacteriales</taxon>
        <taxon>Sphingobacteriaceae</taxon>
        <taxon>Sphingobacterium</taxon>
    </lineage>
</organism>
<keyword evidence="1" id="KW-0732">Signal</keyword>
<dbReference type="Pfam" id="PF12893">
    <property type="entry name" value="Lumazine_bd_2"/>
    <property type="match status" value="1"/>
</dbReference>
<name>A0ABR7YDA9_9SPHI</name>
<evidence type="ECO:0000256" key="1">
    <source>
        <dbReference type="SAM" id="SignalP"/>
    </source>
</evidence>
<reference evidence="2 3" key="1">
    <citation type="submission" date="2020-08" db="EMBL/GenBank/DDBJ databases">
        <title>Sphingobacterium sp. DN04309 isolated from aquaculture water.</title>
        <authorList>
            <person name="Zhang M."/>
        </authorList>
    </citation>
    <scope>NUCLEOTIDE SEQUENCE [LARGE SCALE GENOMIC DNA]</scope>
    <source>
        <strain evidence="2 3">DN04309</strain>
    </source>
</reference>
<comment type="caution">
    <text evidence="2">The sequence shown here is derived from an EMBL/GenBank/DDBJ whole genome shotgun (WGS) entry which is preliminary data.</text>
</comment>
<accession>A0ABR7YDA9</accession>
<evidence type="ECO:0000313" key="2">
    <source>
        <dbReference type="EMBL" id="MBD1429261.1"/>
    </source>
</evidence>
<dbReference type="SUPFAM" id="SSF54427">
    <property type="entry name" value="NTF2-like"/>
    <property type="match status" value="1"/>
</dbReference>
<dbReference type="Proteomes" id="UP000651271">
    <property type="component" value="Unassembled WGS sequence"/>
</dbReference>
<dbReference type="EMBL" id="JACOIJ010000009">
    <property type="protein sequence ID" value="MBD1429261.1"/>
    <property type="molecule type" value="Genomic_DNA"/>
</dbReference>
<dbReference type="RefSeq" id="WP_190301844.1">
    <property type="nucleotide sequence ID" value="NZ_JACOIJ010000009.1"/>
</dbReference>
<dbReference type="Gene3D" id="3.10.450.50">
    <property type="match status" value="1"/>
</dbReference>
<dbReference type="InterPro" id="IPR039437">
    <property type="entry name" value="FrzH/put_lumazine-bd"/>
</dbReference>